<sequence length="354" mass="38976">MTAVTDTAWIIFIFSIVALLALDLGVFNRKAHVIKPREALLQVAVFVAAAVIFNIGVYVWMGPQAGLEFTTGYIMELMLSVDNLFVFVIVFASFCVPRKDQHKVLFYGIIGALVFRLAFIMAGVALVETFSWVLYIFGAFLIFTGIRMVVKKEERPVEPDRNVLVRGFRRIMPVTRDYEGDSFFVRKPDSAGRMVVWATPMFVALLVVETTDIVFAVDSIPAILGITTNPFIVFSSNAFAILGLRSMYFALAHFMAAFCYLKYGLAGILTFIGTKMLVADLYHVPVEISLAVIILILGVAIVTSVIRNWRTGTCPAVVEARAEACPALESLHADDEVAPGAETARPAPDAGKER</sequence>
<feature type="transmembrane region" description="Helical" evidence="6">
    <location>
        <begin position="194"/>
        <end position="217"/>
    </location>
</feature>
<reference evidence="7 8" key="1">
    <citation type="submission" date="2019-10" db="EMBL/GenBank/DDBJ databases">
        <title>Isolation and characterization of Methanoculleus sp. Wushi-C6 from a hot spring well.</title>
        <authorList>
            <person name="Chen S.-C."/>
            <person name="Lan Z.-H."/>
            <person name="You Y.-T."/>
            <person name="Lai M.-C."/>
        </authorList>
    </citation>
    <scope>NUCLEOTIDE SEQUENCE [LARGE SCALE GENOMIC DNA]</scope>
    <source>
        <strain evidence="7 8">Wushi-C6</strain>
    </source>
</reference>
<keyword evidence="3 6" id="KW-1133">Transmembrane helix</keyword>
<evidence type="ECO:0000256" key="5">
    <source>
        <dbReference type="SAM" id="MobiDB-lite"/>
    </source>
</evidence>
<evidence type="ECO:0000256" key="6">
    <source>
        <dbReference type="SAM" id="Phobius"/>
    </source>
</evidence>
<proteinExistence type="predicted"/>
<gene>
    <name evidence="7" type="ORF">F8E02_11165</name>
</gene>
<name>A0ABU3X3A9_9EURY</name>
<evidence type="ECO:0000256" key="4">
    <source>
        <dbReference type="ARBA" id="ARBA00023136"/>
    </source>
</evidence>
<evidence type="ECO:0000256" key="3">
    <source>
        <dbReference type="ARBA" id="ARBA00022989"/>
    </source>
</evidence>
<feature type="transmembrane region" description="Helical" evidence="6">
    <location>
        <begin position="251"/>
        <end position="272"/>
    </location>
</feature>
<dbReference type="EMBL" id="WBKO01000002">
    <property type="protein sequence ID" value="MDV2482549.1"/>
    <property type="molecule type" value="Genomic_DNA"/>
</dbReference>
<feature type="transmembrane region" description="Helical" evidence="6">
    <location>
        <begin position="284"/>
        <end position="306"/>
    </location>
</feature>
<dbReference type="Proteomes" id="UP001281203">
    <property type="component" value="Unassembled WGS sequence"/>
</dbReference>
<dbReference type="NCBIfam" id="TIGR03718">
    <property type="entry name" value="R_switched_Alx"/>
    <property type="match status" value="1"/>
</dbReference>
<dbReference type="PANTHER" id="PTHR30238:SF0">
    <property type="entry name" value="THYLAKOID MEMBRANE PROTEIN TERC, CHLOROPLASTIC"/>
    <property type="match status" value="1"/>
</dbReference>
<protein>
    <submittedName>
        <fullName evidence="7">TerC family protein</fullName>
    </submittedName>
</protein>
<dbReference type="InterPro" id="IPR005496">
    <property type="entry name" value="Integral_membrane_TerC"/>
</dbReference>
<feature type="transmembrane region" description="Helical" evidence="6">
    <location>
        <begin position="6"/>
        <end position="27"/>
    </location>
</feature>
<keyword evidence="4 6" id="KW-0472">Membrane</keyword>
<dbReference type="Pfam" id="PF03741">
    <property type="entry name" value="TerC"/>
    <property type="match status" value="1"/>
</dbReference>
<feature type="transmembrane region" description="Helical" evidence="6">
    <location>
        <begin position="223"/>
        <end position="244"/>
    </location>
</feature>
<feature type="transmembrane region" description="Helical" evidence="6">
    <location>
        <begin position="73"/>
        <end position="92"/>
    </location>
</feature>
<dbReference type="InterPro" id="IPR022369">
    <property type="entry name" value="Integral_membrane_TerC_rswitch"/>
</dbReference>
<feature type="transmembrane region" description="Helical" evidence="6">
    <location>
        <begin position="39"/>
        <end position="61"/>
    </location>
</feature>
<dbReference type="RefSeq" id="WP_317065650.1">
    <property type="nucleotide sequence ID" value="NZ_WBKO01000002.1"/>
</dbReference>
<feature type="region of interest" description="Disordered" evidence="5">
    <location>
        <begin position="334"/>
        <end position="354"/>
    </location>
</feature>
<evidence type="ECO:0000313" key="8">
    <source>
        <dbReference type="Proteomes" id="UP001281203"/>
    </source>
</evidence>
<evidence type="ECO:0000256" key="2">
    <source>
        <dbReference type="ARBA" id="ARBA00022692"/>
    </source>
</evidence>
<dbReference type="PANTHER" id="PTHR30238">
    <property type="entry name" value="MEMBRANE BOUND PREDICTED REDOX MODULATOR"/>
    <property type="match status" value="1"/>
</dbReference>
<accession>A0ABU3X3A9</accession>
<feature type="transmembrane region" description="Helical" evidence="6">
    <location>
        <begin position="132"/>
        <end position="150"/>
    </location>
</feature>
<organism evidence="7 8">
    <name type="scientific">Methanoculleus caldifontis</name>
    <dbReference type="NCBI Taxonomy" id="2651577"/>
    <lineage>
        <taxon>Archaea</taxon>
        <taxon>Methanobacteriati</taxon>
        <taxon>Methanobacteriota</taxon>
        <taxon>Stenosarchaea group</taxon>
        <taxon>Methanomicrobia</taxon>
        <taxon>Methanomicrobiales</taxon>
        <taxon>Methanomicrobiaceae</taxon>
        <taxon>Methanoculleus</taxon>
    </lineage>
</organism>
<evidence type="ECO:0000313" key="7">
    <source>
        <dbReference type="EMBL" id="MDV2482549.1"/>
    </source>
</evidence>
<comment type="caution">
    <text evidence="7">The sequence shown here is derived from an EMBL/GenBank/DDBJ whole genome shotgun (WGS) entry which is preliminary data.</text>
</comment>
<comment type="subcellular location">
    <subcellularLocation>
        <location evidence="1">Membrane</location>
        <topology evidence="1">Multi-pass membrane protein</topology>
    </subcellularLocation>
</comment>
<keyword evidence="2 6" id="KW-0812">Transmembrane</keyword>
<feature type="transmembrane region" description="Helical" evidence="6">
    <location>
        <begin position="104"/>
        <end position="126"/>
    </location>
</feature>
<evidence type="ECO:0000256" key="1">
    <source>
        <dbReference type="ARBA" id="ARBA00004141"/>
    </source>
</evidence>
<keyword evidence="8" id="KW-1185">Reference proteome</keyword>